<proteinExistence type="predicted"/>
<evidence type="ECO:0000313" key="1">
    <source>
        <dbReference type="EMBL" id="AKL95176.1"/>
    </source>
</evidence>
<dbReference type="NCBIfam" id="TIGR04086">
    <property type="entry name" value="TIGR04086_membr"/>
    <property type="match status" value="1"/>
</dbReference>
<dbReference type="KEGG" id="cace:CACET_c17280"/>
<name>A0A0D8ID82_9CLOT</name>
<dbReference type="InterPro" id="IPR023804">
    <property type="entry name" value="DUF3792_TM"/>
</dbReference>
<keyword evidence="2" id="KW-1185">Reference proteome</keyword>
<evidence type="ECO:0000313" key="2">
    <source>
        <dbReference type="Proteomes" id="UP000035704"/>
    </source>
</evidence>
<dbReference type="EMBL" id="CP009687">
    <property type="protein sequence ID" value="AKL95176.1"/>
    <property type="molecule type" value="Genomic_DNA"/>
</dbReference>
<dbReference type="RefSeq" id="WP_044823899.1">
    <property type="nucleotide sequence ID" value="NZ_CP009687.1"/>
</dbReference>
<sequence length="127" mass="13967">MRSGIMGGFNIWIYGKGLMRGYIVSLALFLIGAILITYTGLGENVIPILTSIIMIVSIAYAAIYVVVHTKKKGWLHGGLVGILYIFILILLSKAFVTGYMLDRVVYYRIIISMITGMIGGMIGINMK</sequence>
<dbReference type="AlphaFoldDB" id="A0A0D8ID82"/>
<accession>A0A0D8ID82</accession>
<protein>
    <submittedName>
        <fullName evidence="1">Uncharacterized protein</fullName>
    </submittedName>
</protein>
<dbReference type="Pfam" id="PF12670">
    <property type="entry name" value="DUF3792"/>
    <property type="match status" value="1"/>
</dbReference>
<reference evidence="1 2" key="1">
    <citation type="submission" date="2014-10" db="EMBL/GenBank/DDBJ databases">
        <title>Genome sequence of Clostridium aceticum DSM 1496.</title>
        <authorList>
            <person name="Poehlein A."/>
            <person name="Schiel-Bengelsdorf B."/>
            <person name="Gottschalk G."/>
            <person name="Duerre P."/>
            <person name="Daniel R."/>
        </authorList>
    </citation>
    <scope>NUCLEOTIDE SEQUENCE [LARGE SCALE GENOMIC DNA]</scope>
    <source>
        <strain evidence="1 2">DSM 1496</strain>
    </source>
</reference>
<organism evidence="1 2">
    <name type="scientific">Clostridium aceticum</name>
    <dbReference type="NCBI Taxonomy" id="84022"/>
    <lineage>
        <taxon>Bacteria</taxon>
        <taxon>Bacillati</taxon>
        <taxon>Bacillota</taxon>
        <taxon>Clostridia</taxon>
        <taxon>Eubacteriales</taxon>
        <taxon>Clostridiaceae</taxon>
        <taxon>Clostridium</taxon>
    </lineage>
</organism>
<dbReference type="Proteomes" id="UP000035704">
    <property type="component" value="Chromosome"/>
</dbReference>
<dbReference type="STRING" id="84022.CACET_c17280"/>
<dbReference type="OrthoDB" id="2086722at2"/>
<gene>
    <name evidence="1" type="ORF">CACET_c17280</name>
</gene>
<dbReference type="PATRIC" id="fig|84022.5.peg.3184"/>